<dbReference type="EMBL" id="BSEH01000411">
    <property type="protein sequence ID" value="GLJ58515.1"/>
    <property type="molecule type" value="Genomic_DNA"/>
</dbReference>
<name>A0AAD3NSS2_CRYJA</name>
<proteinExistence type="predicted"/>
<keyword evidence="3" id="KW-1185">Reference proteome</keyword>
<dbReference type="EMBL" id="BSEH01000306">
    <property type="protein sequence ID" value="GLJ58247.1"/>
    <property type="molecule type" value="Genomic_DNA"/>
</dbReference>
<protein>
    <submittedName>
        <fullName evidence="1">Uncharacterized protein</fullName>
    </submittedName>
</protein>
<evidence type="ECO:0000313" key="1">
    <source>
        <dbReference type="EMBL" id="GLJ58247.1"/>
    </source>
</evidence>
<evidence type="ECO:0000313" key="2">
    <source>
        <dbReference type="EMBL" id="GLJ58515.1"/>
    </source>
</evidence>
<comment type="caution">
    <text evidence="1">The sequence shown here is derived from an EMBL/GenBank/DDBJ whole genome shotgun (WGS) entry which is preliminary data.</text>
</comment>
<evidence type="ECO:0000313" key="3">
    <source>
        <dbReference type="Proteomes" id="UP001234787"/>
    </source>
</evidence>
<reference evidence="1" key="1">
    <citation type="submission" date="2022-12" db="EMBL/GenBank/DDBJ databases">
        <title>Chromosome-Level Genome Assembly of Japanese Cedar (Cryptomeriajaponica D. Don).</title>
        <authorList>
            <person name="Fujino T."/>
            <person name="Yamaguchi K."/>
            <person name="Yokoyama T."/>
            <person name="Hamanaka T."/>
            <person name="Harazono Y."/>
            <person name="Kamada H."/>
            <person name="Kobayashi W."/>
            <person name="Ujino-Ihara T."/>
            <person name="Uchiyama K."/>
            <person name="Matsumoto A."/>
            <person name="Izuno A."/>
            <person name="Tsumura Y."/>
            <person name="Toyoda A."/>
            <person name="Shigenobu S."/>
            <person name="Moriguchi Y."/>
            <person name="Ueno S."/>
            <person name="Kasahara M."/>
        </authorList>
    </citation>
    <scope>NUCLEOTIDE SEQUENCE</scope>
</reference>
<organism evidence="1 3">
    <name type="scientific">Cryptomeria japonica</name>
    <name type="common">Japanese cedar</name>
    <name type="synonym">Cupressus japonica</name>
    <dbReference type="NCBI Taxonomy" id="3369"/>
    <lineage>
        <taxon>Eukaryota</taxon>
        <taxon>Viridiplantae</taxon>
        <taxon>Streptophyta</taxon>
        <taxon>Embryophyta</taxon>
        <taxon>Tracheophyta</taxon>
        <taxon>Spermatophyta</taxon>
        <taxon>Pinopsida</taxon>
        <taxon>Pinidae</taxon>
        <taxon>Conifers II</taxon>
        <taxon>Cupressales</taxon>
        <taxon>Cupressaceae</taxon>
        <taxon>Cryptomeria</taxon>
    </lineage>
</organism>
<dbReference type="AlphaFoldDB" id="A0AAD3NSS2"/>
<sequence>MDAGEWISCRFSGQGGKAVGMKTISLAGLPVGPGVHRSFPGELVGCALIDTSPPPLRVWSSSIIPAGERIGCSIAHSEVGAWGESNVTRCAAKTPPPCRGGPHWRGVGDIVKGGRLEKWEARRGEARLGWWGPSWEGILIRVGSADTRLIRNRKWGSIDSLGRR</sequence>
<dbReference type="Proteomes" id="UP001234787">
    <property type="component" value="Unassembled WGS sequence"/>
</dbReference>
<gene>
    <name evidence="1" type="ORF">SUGI_1424990</name>
    <name evidence="2" type="ORF">SUGI_1455260</name>
</gene>
<accession>A0AAD3NSS2</accession>